<organism evidence="11 12">
    <name type="scientific">Desmophyllum pertusum</name>
    <dbReference type="NCBI Taxonomy" id="174260"/>
    <lineage>
        <taxon>Eukaryota</taxon>
        <taxon>Metazoa</taxon>
        <taxon>Cnidaria</taxon>
        <taxon>Anthozoa</taxon>
        <taxon>Hexacorallia</taxon>
        <taxon>Scleractinia</taxon>
        <taxon>Caryophylliina</taxon>
        <taxon>Caryophylliidae</taxon>
        <taxon>Desmophyllum</taxon>
    </lineage>
</organism>
<dbReference type="GO" id="GO:0051260">
    <property type="term" value="P:protein homooligomerization"/>
    <property type="evidence" value="ECO:0007669"/>
    <property type="project" value="InterPro"/>
</dbReference>
<dbReference type="GO" id="GO:0045211">
    <property type="term" value="C:postsynaptic membrane"/>
    <property type="evidence" value="ECO:0007669"/>
    <property type="project" value="UniProtKB-SubCell"/>
</dbReference>
<keyword evidence="1" id="KW-1003">Cell membrane</keyword>
<keyword evidence="5" id="KW-0628">Postsynaptic cell membrane</keyword>
<keyword evidence="2" id="KW-0597">Phosphoprotein</keyword>
<dbReference type="AlphaFoldDB" id="A0A9W9ZVP7"/>
<comment type="subcellular location">
    <subcellularLocation>
        <location evidence="7">Postsynaptic cell membrane</location>
    </subcellularLocation>
    <subcellularLocation>
        <location evidence="8">Presynaptic cell membrane</location>
    </subcellularLocation>
</comment>
<dbReference type="InterPro" id="IPR057093">
    <property type="entry name" value="H1_KCTD8_12_16"/>
</dbReference>
<feature type="domain" description="BTB" evidence="10">
    <location>
        <begin position="19"/>
        <end position="120"/>
    </location>
</feature>
<evidence type="ECO:0000256" key="4">
    <source>
        <dbReference type="ARBA" id="ARBA00023136"/>
    </source>
</evidence>
<evidence type="ECO:0000256" key="8">
    <source>
        <dbReference type="ARBA" id="ARBA00034111"/>
    </source>
</evidence>
<proteinExistence type="predicted"/>
<dbReference type="InterPro" id="IPR003131">
    <property type="entry name" value="T1-type_BTB"/>
</dbReference>
<dbReference type="Pfam" id="PF02214">
    <property type="entry name" value="BTB_2"/>
    <property type="match status" value="1"/>
</dbReference>
<evidence type="ECO:0000256" key="6">
    <source>
        <dbReference type="ARBA" id="ARBA00023273"/>
    </source>
</evidence>
<dbReference type="Proteomes" id="UP001163046">
    <property type="component" value="Unassembled WGS sequence"/>
</dbReference>
<keyword evidence="3" id="KW-0770">Synapse</keyword>
<dbReference type="InterPro" id="IPR000210">
    <property type="entry name" value="BTB/POZ_dom"/>
</dbReference>
<name>A0A9W9ZVP7_9CNID</name>
<dbReference type="GO" id="GO:0042734">
    <property type="term" value="C:presynaptic membrane"/>
    <property type="evidence" value="ECO:0007669"/>
    <property type="project" value="UniProtKB-SubCell"/>
</dbReference>
<sequence length="247" mass="28731">MASAIGASPIQQHHRIFPENIELNVGGKFYSTSVLTLTREPDSLLGRIFSGRQDVKKDHSGKYFIDRDGTLFRYILDFLRTKRLHLPEDFREIARLKTEAEFFEMRGLEQQLELYCKARERAATIVNERFGYITLHIRGTYTFGRSGQADVNFRKLQRIVVCGKVSLCREVFGESLNENRDPNPEGNRYTNRFYLKHNYIERAFKLLQDSDFQFVSSSGGKSGNIADSSKSDEDKWDHFTVHVFLRR</sequence>
<evidence type="ECO:0000256" key="9">
    <source>
        <dbReference type="ARBA" id="ARBA00057758"/>
    </source>
</evidence>
<protein>
    <submittedName>
        <fullName evidence="11">BTB/POZ domain-containing protein kctd12</fullName>
    </submittedName>
</protein>
<dbReference type="Pfam" id="PF23110">
    <property type="entry name" value="H1_KCTD8_12_16"/>
    <property type="match status" value="1"/>
</dbReference>
<evidence type="ECO:0000313" key="11">
    <source>
        <dbReference type="EMBL" id="KAJ7388746.1"/>
    </source>
</evidence>
<reference evidence="11" key="1">
    <citation type="submission" date="2023-01" db="EMBL/GenBank/DDBJ databases">
        <title>Genome assembly of the deep-sea coral Lophelia pertusa.</title>
        <authorList>
            <person name="Herrera S."/>
            <person name="Cordes E."/>
        </authorList>
    </citation>
    <scope>NUCLEOTIDE SEQUENCE</scope>
    <source>
        <strain evidence="11">USNM1676648</strain>
        <tissue evidence="11">Polyp</tissue>
    </source>
</reference>
<keyword evidence="6" id="KW-0966">Cell projection</keyword>
<dbReference type="CDD" id="cd22204">
    <property type="entry name" value="H1_KCTD12-like"/>
    <property type="match status" value="1"/>
</dbReference>
<dbReference type="SUPFAM" id="SSF54695">
    <property type="entry name" value="POZ domain"/>
    <property type="match status" value="1"/>
</dbReference>
<accession>A0A9W9ZVP7</accession>
<evidence type="ECO:0000259" key="10">
    <source>
        <dbReference type="SMART" id="SM00225"/>
    </source>
</evidence>
<comment type="function">
    <text evidence="9">Auxiliary subunit of GABA-B receptors that determine the pharmacology and kinetics of the receptor response. Increases agonist potency and markedly alter the G-protein signaling of the receptors by accelerating onset and promoting desensitization.</text>
</comment>
<comment type="caution">
    <text evidence="11">The sequence shown here is derived from an EMBL/GenBank/DDBJ whole genome shotgun (WGS) entry which is preliminary data.</text>
</comment>
<evidence type="ECO:0000256" key="7">
    <source>
        <dbReference type="ARBA" id="ARBA00034100"/>
    </source>
</evidence>
<dbReference type="OrthoDB" id="2414723at2759"/>
<evidence type="ECO:0000256" key="2">
    <source>
        <dbReference type="ARBA" id="ARBA00022553"/>
    </source>
</evidence>
<dbReference type="Gene3D" id="3.30.710.10">
    <property type="entry name" value="Potassium Channel Kv1.1, Chain A"/>
    <property type="match status" value="1"/>
</dbReference>
<dbReference type="EMBL" id="MU825452">
    <property type="protein sequence ID" value="KAJ7388746.1"/>
    <property type="molecule type" value="Genomic_DNA"/>
</dbReference>
<evidence type="ECO:0000256" key="3">
    <source>
        <dbReference type="ARBA" id="ARBA00023018"/>
    </source>
</evidence>
<keyword evidence="12" id="KW-1185">Reference proteome</keyword>
<evidence type="ECO:0000256" key="5">
    <source>
        <dbReference type="ARBA" id="ARBA00023257"/>
    </source>
</evidence>
<gene>
    <name evidence="11" type="primary">KCTD12</name>
    <name evidence="11" type="ORF">OS493_035856</name>
</gene>
<dbReference type="SMART" id="SM00225">
    <property type="entry name" value="BTB"/>
    <property type="match status" value="1"/>
</dbReference>
<dbReference type="PANTHER" id="PTHR14499:SF136">
    <property type="entry name" value="GH08630P"/>
    <property type="match status" value="1"/>
</dbReference>
<evidence type="ECO:0000256" key="1">
    <source>
        <dbReference type="ARBA" id="ARBA00022475"/>
    </source>
</evidence>
<dbReference type="PANTHER" id="PTHR14499">
    <property type="entry name" value="POTASSIUM CHANNEL TETRAMERIZATION DOMAIN-CONTAINING"/>
    <property type="match status" value="1"/>
</dbReference>
<keyword evidence="4" id="KW-0472">Membrane</keyword>
<evidence type="ECO:0000313" key="12">
    <source>
        <dbReference type="Proteomes" id="UP001163046"/>
    </source>
</evidence>
<dbReference type="InterPro" id="IPR011333">
    <property type="entry name" value="SKP1/BTB/POZ_sf"/>
</dbReference>